<feature type="compositionally biased region" description="Basic and acidic residues" evidence="1">
    <location>
        <begin position="23"/>
        <end position="42"/>
    </location>
</feature>
<organism evidence="2 3">
    <name type="scientific">Pelobates cultripes</name>
    <name type="common">Western spadefoot toad</name>
    <dbReference type="NCBI Taxonomy" id="61616"/>
    <lineage>
        <taxon>Eukaryota</taxon>
        <taxon>Metazoa</taxon>
        <taxon>Chordata</taxon>
        <taxon>Craniata</taxon>
        <taxon>Vertebrata</taxon>
        <taxon>Euteleostomi</taxon>
        <taxon>Amphibia</taxon>
        <taxon>Batrachia</taxon>
        <taxon>Anura</taxon>
        <taxon>Pelobatoidea</taxon>
        <taxon>Pelobatidae</taxon>
        <taxon>Pelobates</taxon>
    </lineage>
</organism>
<gene>
    <name evidence="2" type="ORF">PECUL_23A057017</name>
</gene>
<name>A0AAD1W658_PELCU</name>
<reference evidence="2" key="1">
    <citation type="submission" date="2022-03" db="EMBL/GenBank/DDBJ databases">
        <authorList>
            <person name="Alioto T."/>
            <person name="Alioto T."/>
            <person name="Gomez Garrido J."/>
        </authorList>
    </citation>
    <scope>NUCLEOTIDE SEQUENCE</scope>
</reference>
<keyword evidence="3" id="KW-1185">Reference proteome</keyword>
<feature type="region of interest" description="Disordered" evidence="1">
    <location>
        <begin position="1"/>
        <end position="127"/>
    </location>
</feature>
<feature type="compositionally biased region" description="Basic and acidic residues" evidence="1">
    <location>
        <begin position="101"/>
        <end position="111"/>
    </location>
</feature>
<dbReference type="Proteomes" id="UP001295444">
    <property type="component" value="Chromosome 04"/>
</dbReference>
<sequence length="150" mass="16753">MDARPPVSGQQGGPSVKNAGKRRTADRAARGGEQQRRADPPSDKTQYLRTASPKHPHHFSSTVPDQREGPSKTSNTCIPVIPLHLHHKTAASRKRMGNARAEPRRTVDRRAAGKQQARQRSHEDQVRMTGNIDMRVAKKFTGWRKVIRGV</sequence>
<evidence type="ECO:0000256" key="1">
    <source>
        <dbReference type="SAM" id="MobiDB-lite"/>
    </source>
</evidence>
<proteinExistence type="predicted"/>
<evidence type="ECO:0000313" key="3">
    <source>
        <dbReference type="Proteomes" id="UP001295444"/>
    </source>
</evidence>
<accession>A0AAD1W658</accession>
<evidence type="ECO:0000313" key="2">
    <source>
        <dbReference type="EMBL" id="CAH2284853.1"/>
    </source>
</evidence>
<protein>
    <submittedName>
        <fullName evidence="2">Uncharacterized protein</fullName>
    </submittedName>
</protein>
<dbReference type="AlphaFoldDB" id="A0AAD1W658"/>
<feature type="compositionally biased region" description="Basic residues" evidence="1">
    <location>
        <begin position="84"/>
        <end position="97"/>
    </location>
</feature>
<dbReference type="EMBL" id="OW240915">
    <property type="protein sequence ID" value="CAH2284853.1"/>
    <property type="molecule type" value="Genomic_DNA"/>
</dbReference>